<feature type="transmembrane region" description="Helical" evidence="10">
    <location>
        <begin position="643"/>
        <end position="662"/>
    </location>
</feature>
<dbReference type="Pfam" id="PF00005">
    <property type="entry name" value="ABC_tran"/>
    <property type="match status" value="2"/>
</dbReference>
<feature type="transmembrane region" description="Helical" evidence="10">
    <location>
        <begin position="558"/>
        <end position="578"/>
    </location>
</feature>
<keyword evidence="4 10" id="KW-0812">Transmembrane</keyword>
<evidence type="ECO:0000256" key="8">
    <source>
        <dbReference type="ARBA" id="ARBA00022989"/>
    </source>
</evidence>
<keyword evidence="7" id="KW-0067">ATP-binding</keyword>
<organism evidence="12">
    <name type="scientific">Medicago truncatula</name>
    <name type="common">Barrel medic</name>
    <name type="synonym">Medicago tribuloides</name>
    <dbReference type="NCBI Taxonomy" id="3880"/>
    <lineage>
        <taxon>Eukaryota</taxon>
        <taxon>Viridiplantae</taxon>
        <taxon>Streptophyta</taxon>
        <taxon>Embryophyta</taxon>
        <taxon>Tracheophyta</taxon>
        <taxon>Spermatophyta</taxon>
        <taxon>Magnoliopsida</taxon>
        <taxon>eudicotyledons</taxon>
        <taxon>Gunneridae</taxon>
        <taxon>Pentapetalae</taxon>
        <taxon>rosids</taxon>
        <taxon>fabids</taxon>
        <taxon>Fabales</taxon>
        <taxon>Fabaceae</taxon>
        <taxon>Papilionoideae</taxon>
        <taxon>50 kb inversion clade</taxon>
        <taxon>NPAAA clade</taxon>
        <taxon>Hologalegina</taxon>
        <taxon>IRL clade</taxon>
        <taxon>Trifolieae</taxon>
        <taxon>Medicago</taxon>
    </lineage>
</organism>
<dbReference type="InterPro" id="IPR013525">
    <property type="entry name" value="ABC2_TM"/>
</dbReference>
<dbReference type="Proteomes" id="UP000265566">
    <property type="component" value="Chromosome 4"/>
</dbReference>
<dbReference type="SMART" id="SM00382">
    <property type="entry name" value="AAA"/>
    <property type="match status" value="2"/>
</dbReference>
<dbReference type="InterPro" id="IPR043926">
    <property type="entry name" value="ABCG_dom"/>
</dbReference>
<sequence length="1281" mass="144711">MEGSDIYKAGNSFRMSSSSTTVWRNSKMEAFSMSSRHGGEDEEALRWAALEKLPTYNRLRKGLLATSRGVANEIDILSDLGFQERQKLLDRLINVAEEGNEKFLLKLKERIDRVGIEIPTIEVRYEHLIVDAEAYVGGRALPTLLNSVMNAVESILTYLHIFTSKKKHMTILKDVSGIVKPRRMTLLLGPPSSGKTSLLLALSGKLDPNLKVSGRVTYNGHGMDEFVPQRTAAYISQHDVHIGEMTVRETLAFSARCQGVGSRYDLLSELSRREKEAKIKPDPDIDVFMKAVATGGQQESVVTDYVLKLLGLDVCADTMVGNEMLRGISGGQRKRVTTGEMLVGPANALFMDEISTGLDSSTTFQIVKSLRQYVHILNGTAVISLLQPAPETYELFDDIILISDGQIVYQGPREHVLDFFESVGFKCPERKGVADFLQEVTSKKDQEQYWVDREKPYRFLTVTQFAEAFQSYHVGRKTRDELAIPFDKSKNHPAALTTKKYGVNKKELLKANFSREYLLMKRNSFVYIFKICQLTLMATVTMTLFLRTEMHRDSLNDGGVYAGAIFFSVVMLMFNGLAELSMTIAKLPSFYKQRDLLFYPSWAYSIPAWILKIPITFLEVAVWVFLTYYVIGFDPNVTRLLKQYLLLLLINQMASGLFRAIAALGRNMIVANTFGSFALLALLTLGGFIMSRRDIKSWWIWGYWISPLMYGQNAIMVNEFLGDSWNHFTPNSNKTLGIQVLESRGFFTDAYWYWIGIGALTGFMFLFNILFTMALTHLNPFDKPQAKINEESEDSITNGTLQEVELPRIASLGEYVVSSSNRKKRGMILPFEPHSIIFDQVVYSVDMPQEMKVQGVVEDRLVLLKGVSGAFRPGVLTALMGVSGAGKTTLMDVLAGRKTGGYIDGTIKISGYLKRQETFARISGYCEQNDIHSPHVTVYESLVYSAWLRLPAEVDSNSRKMFIEEVMELVELNPLRNSLVGLPGVNGLSTEQRKRLTIAVELVANPSIIFMDEPTSGLDARAAAIVMRTVRNTVDTGRTVVCTIHQPSIDIFEAFDELLLMKRGGQETYVGPLGRHSNQLIKYFESIEGVSKIKDGYNPATWMLEVTSSAQEHTLGVDFHDIYKNSELYRRNKQLIVELGKPAPGSKDLHFSAQYSQSFWIQCLACLWKQHWSYWRNPPYTAVRFFFTTFIALMFGTMFWNLGRKYSNRQDLFNALGSMYTAVLFLGVQNSSSVQPVVAVERSVFYRERAAGMYSALPYAFAQVIKSPFLQIKYLYKYLYP</sequence>
<dbReference type="GO" id="GO:0140359">
    <property type="term" value="F:ABC-type transporter activity"/>
    <property type="evidence" value="ECO:0007669"/>
    <property type="project" value="InterPro"/>
</dbReference>
<dbReference type="GO" id="GO:0005524">
    <property type="term" value="F:ATP binding"/>
    <property type="evidence" value="ECO:0007669"/>
    <property type="project" value="UniProtKB-KW"/>
</dbReference>
<keyword evidence="9 10" id="KW-0472">Membrane</keyword>
<evidence type="ECO:0000256" key="3">
    <source>
        <dbReference type="ARBA" id="ARBA00022448"/>
    </source>
</evidence>
<dbReference type="Gramene" id="rna20514">
    <property type="protein sequence ID" value="RHN58590.1"/>
    <property type="gene ID" value="gene20514"/>
</dbReference>
<evidence type="ECO:0000259" key="11">
    <source>
        <dbReference type="PROSITE" id="PS50893"/>
    </source>
</evidence>
<dbReference type="GO" id="GO:0016887">
    <property type="term" value="F:ATP hydrolysis activity"/>
    <property type="evidence" value="ECO:0007669"/>
    <property type="project" value="InterPro"/>
</dbReference>
<keyword evidence="3" id="KW-0813">Transport</keyword>
<dbReference type="GO" id="GO:0016020">
    <property type="term" value="C:membrane"/>
    <property type="evidence" value="ECO:0007669"/>
    <property type="project" value="UniProtKB-SubCell"/>
</dbReference>
<keyword evidence="8 10" id="KW-1133">Transmembrane helix</keyword>
<feature type="transmembrane region" description="Helical" evidence="10">
    <location>
        <begin position="1182"/>
        <end position="1200"/>
    </location>
</feature>
<accession>A0A396HZ18</accession>
<dbReference type="PANTHER" id="PTHR48040">
    <property type="entry name" value="PLEIOTROPIC DRUG RESISTANCE PROTEIN 1-LIKE ISOFORM X1"/>
    <property type="match status" value="1"/>
</dbReference>
<dbReference type="EC" id="3.6.3.25" evidence="12"/>
<dbReference type="InterPro" id="IPR003593">
    <property type="entry name" value="AAA+_ATPase"/>
</dbReference>
<reference evidence="12" key="1">
    <citation type="journal article" date="2018" name="Nat. Plants">
        <title>Whole-genome landscape of Medicago truncatula symbiotic genes.</title>
        <authorList>
            <person name="Pecrix Y."/>
            <person name="Gamas P."/>
            <person name="Carrere S."/>
        </authorList>
    </citation>
    <scope>NUCLEOTIDE SEQUENCE</scope>
    <source>
        <tissue evidence="12">Leaves</tissue>
    </source>
</reference>
<dbReference type="PANTHER" id="PTHR48040:SF20">
    <property type="entry name" value="PLEIOTROPIC DRUG RESISTANCE PROTEIN 1"/>
    <property type="match status" value="1"/>
</dbReference>
<dbReference type="CDD" id="cd03232">
    <property type="entry name" value="ABCG_PDR_domain2"/>
    <property type="match status" value="1"/>
</dbReference>
<keyword evidence="12" id="KW-0378">Hydrolase</keyword>
<protein>
    <submittedName>
        <fullName evidence="12">Putative sulfate-transporting ATPase</fullName>
        <ecNumber evidence="12">3.6.3.25</ecNumber>
    </submittedName>
</protein>
<dbReference type="Gene3D" id="3.40.50.300">
    <property type="entry name" value="P-loop containing nucleotide triphosphate hydrolases"/>
    <property type="match status" value="2"/>
</dbReference>
<proteinExistence type="inferred from homology"/>
<dbReference type="FunFam" id="3.40.50.300:FF:000179">
    <property type="entry name" value="ABC transporter G family member 34"/>
    <property type="match status" value="1"/>
</dbReference>
<gene>
    <name evidence="12" type="ORF">MtrunA17_Chr4g0004021</name>
</gene>
<feature type="transmembrane region" description="Helical" evidence="10">
    <location>
        <begin position="525"/>
        <end position="546"/>
    </location>
</feature>
<evidence type="ECO:0000256" key="9">
    <source>
        <dbReference type="ARBA" id="ARBA00023136"/>
    </source>
</evidence>
<keyword evidence="6" id="KW-0547">Nucleotide-binding</keyword>
<dbReference type="Pfam" id="PF19055">
    <property type="entry name" value="ABC2_membrane_7"/>
    <property type="match status" value="1"/>
</dbReference>
<keyword evidence="5" id="KW-0677">Repeat</keyword>
<feature type="transmembrane region" description="Helical" evidence="10">
    <location>
        <begin position="668"/>
        <end position="689"/>
    </location>
</feature>
<feature type="transmembrane region" description="Helical" evidence="10">
    <location>
        <begin position="606"/>
        <end position="631"/>
    </location>
</feature>
<dbReference type="FunFam" id="3.40.50.300:FF:000059">
    <property type="entry name" value="ABC transporter G family member 40"/>
    <property type="match status" value="1"/>
</dbReference>
<dbReference type="Pfam" id="PF08370">
    <property type="entry name" value="PDR_assoc"/>
    <property type="match status" value="1"/>
</dbReference>
<evidence type="ECO:0000256" key="6">
    <source>
        <dbReference type="ARBA" id="ARBA00022741"/>
    </source>
</evidence>
<evidence type="ECO:0000313" key="12">
    <source>
        <dbReference type="EMBL" id="RHN58590.1"/>
    </source>
</evidence>
<evidence type="ECO:0000256" key="5">
    <source>
        <dbReference type="ARBA" id="ARBA00022737"/>
    </source>
</evidence>
<comment type="similarity">
    <text evidence="2">Belongs to the ABC transporter superfamily. ABCG family. PDR (TC 3.A.1.205) subfamily.</text>
</comment>
<dbReference type="CDD" id="cd03233">
    <property type="entry name" value="ABCG_PDR_domain1"/>
    <property type="match status" value="1"/>
</dbReference>
<feature type="transmembrane region" description="Helical" evidence="10">
    <location>
        <begin position="751"/>
        <end position="775"/>
    </location>
</feature>
<dbReference type="SUPFAM" id="SSF52540">
    <property type="entry name" value="P-loop containing nucleoside triphosphate hydrolases"/>
    <property type="match status" value="2"/>
</dbReference>
<comment type="subcellular location">
    <subcellularLocation>
        <location evidence="1">Membrane</location>
        <topology evidence="1">Multi-pass membrane protein</topology>
    </subcellularLocation>
</comment>
<name>A0A396HZ18_MEDTR</name>
<feature type="domain" description="ABC transporter" evidence="11">
    <location>
        <begin position="156"/>
        <end position="429"/>
    </location>
</feature>
<dbReference type="PROSITE" id="PS50893">
    <property type="entry name" value="ABC_TRANSPORTER_2"/>
    <property type="match status" value="2"/>
</dbReference>
<dbReference type="InterPro" id="IPR003439">
    <property type="entry name" value="ABC_transporter-like_ATP-bd"/>
</dbReference>
<dbReference type="EMBL" id="PSQE01000004">
    <property type="protein sequence ID" value="RHN58590.1"/>
    <property type="molecule type" value="Genomic_DNA"/>
</dbReference>
<feature type="domain" description="ABC transporter" evidence="11">
    <location>
        <begin position="836"/>
        <end position="1088"/>
    </location>
</feature>
<dbReference type="InterPro" id="IPR034003">
    <property type="entry name" value="ABCG_PDR_2"/>
</dbReference>
<dbReference type="Pfam" id="PF01061">
    <property type="entry name" value="ABC2_membrane"/>
    <property type="match status" value="2"/>
</dbReference>
<evidence type="ECO:0000256" key="7">
    <source>
        <dbReference type="ARBA" id="ARBA00022840"/>
    </source>
</evidence>
<evidence type="ECO:0000256" key="10">
    <source>
        <dbReference type="SAM" id="Phobius"/>
    </source>
</evidence>
<dbReference type="InterPro" id="IPR027417">
    <property type="entry name" value="P-loop_NTPase"/>
</dbReference>
<dbReference type="InterPro" id="IPR034001">
    <property type="entry name" value="ABCG_PDR_1"/>
</dbReference>
<comment type="caution">
    <text evidence="12">The sequence shown here is derived from an EMBL/GenBank/DDBJ whole genome shotgun (WGS) entry which is preliminary data.</text>
</comment>
<evidence type="ECO:0000256" key="4">
    <source>
        <dbReference type="ARBA" id="ARBA00022692"/>
    </source>
</evidence>
<evidence type="ECO:0000256" key="1">
    <source>
        <dbReference type="ARBA" id="ARBA00004141"/>
    </source>
</evidence>
<dbReference type="InterPro" id="IPR013581">
    <property type="entry name" value="PDR_assoc"/>
</dbReference>
<evidence type="ECO:0000256" key="2">
    <source>
        <dbReference type="ARBA" id="ARBA00006012"/>
    </source>
</evidence>